<accession>A0ABZ1AIJ3</accession>
<dbReference type="Proteomes" id="UP001626593">
    <property type="component" value="Chromosome"/>
</dbReference>
<keyword evidence="1" id="KW-1133">Transmembrane helix</keyword>
<feature type="transmembrane region" description="Helical" evidence="1">
    <location>
        <begin position="119"/>
        <end position="137"/>
    </location>
</feature>
<proteinExistence type="predicted"/>
<evidence type="ECO:0008006" key="4">
    <source>
        <dbReference type="Google" id="ProtNLM"/>
    </source>
</evidence>
<feature type="transmembrane region" description="Helical" evidence="1">
    <location>
        <begin position="319"/>
        <end position="339"/>
    </location>
</feature>
<dbReference type="RefSeq" id="WP_407278722.1">
    <property type="nucleotide sequence ID" value="NZ_CP141259.1"/>
</dbReference>
<feature type="transmembrane region" description="Helical" evidence="1">
    <location>
        <begin position="66"/>
        <end position="83"/>
    </location>
</feature>
<feature type="transmembrane region" description="Helical" evidence="1">
    <location>
        <begin position="187"/>
        <end position="204"/>
    </location>
</feature>
<feature type="transmembrane region" description="Helical" evidence="1">
    <location>
        <begin position="294"/>
        <end position="313"/>
    </location>
</feature>
<feature type="transmembrane region" description="Helical" evidence="1">
    <location>
        <begin position="41"/>
        <end position="59"/>
    </location>
</feature>
<protein>
    <recommendedName>
        <fullName evidence="4">Glycosyltransferase RgtA/B/C/D-like domain-containing protein</fullName>
    </recommendedName>
</protein>
<reference evidence="2 3" key="1">
    <citation type="submission" date="2023-12" db="EMBL/GenBank/DDBJ databases">
        <title>A. evansii MAY27, complete genome.</title>
        <authorList>
            <person name="Wang Y."/>
        </authorList>
    </citation>
    <scope>NUCLEOTIDE SEQUENCE [LARGE SCALE GENOMIC DNA]</scope>
    <source>
        <strain evidence="2 3">MAY27</strain>
    </source>
</reference>
<feature type="transmembrane region" description="Helical" evidence="1">
    <location>
        <begin position="143"/>
        <end position="159"/>
    </location>
</feature>
<feature type="transmembrane region" description="Helical" evidence="1">
    <location>
        <begin position="211"/>
        <end position="233"/>
    </location>
</feature>
<feature type="transmembrane region" description="Helical" evidence="1">
    <location>
        <begin position="346"/>
        <end position="363"/>
    </location>
</feature>
<name>A0ABZ1AIJ3_AROEV</name>
<evidence type="ECO:0000313" key="3">
    <source>
        <dbReference type="Proteomes" id="UP001626593"/>
    </source>
</evidence>
<keyword evidence="1" id="KW-0472">Membrane</keyword>
<evidence type="ECO:0000256" key="1">
    <source>
        <dbReference type="SAM" id="Phobius"/>
    </source>
</evidence>
<feature type="transmembrane region" description="Helical" evidence="1">
    <location>
        <begin position="166"/>
        <end position="181"/>
    </location>
</feature>
<gene>
    <name evidence="2" type="ORF">U5817_21200</name>
</gene>
<feature type="transmembrane region" description="Helical" evidence="1">
    <location>
        <begin position="95"/>
        <end position="112"/>
    </location>
</feature>
<sequence length="749" mass="83186">MTQNNSRPEGVESRAVALTFAIFALGFLHTYSYKHFQPDDAFIYLVYVKSFLNGAGLTFNGALVEGYSSVLWTVVVAFFSWLGLDPLEASKWLGWAAYFGLGALIVTAHRVVRGNGYGFVFSLALYFAAPTLAMWAAGAMETVLFSALIALAAGSYFYARIFNDRGVNFLVSGFLFGLVSLTRPEGFAFIGAIFAFELMLVAHGRRWNSRGVLFAFAVYALLTGLMFIGRWLIYGKWFPATVGAKTGNLVEQMQLGSGYILGFLLNHVLLVATYLISSVYVAVSVRRRNVEQYFLCWMLAILISGCLAFNWLVGGDWMLGWRFITPIVPFLVLTIGIALSGARGRIGFFVVLVIVASLGGYSLDLHKQSVGQAESDKGDILMGKYIDSLNISRDEKIAVIDAGAIPYFSGLPTIDMVGLNDSYLSTLAGGFLQKFDNDYVLENKPKIVQFHTRYINDRGDVVPTEAFRGALVLFYTPEFQRWYERDRRSPVPHLFVRRDRPLDRTFLDTYFDAKVAGDYQSGVLRIRLEKTGDGVWVAQREGRAEAGAVYLRVRMSALNGRLIHEAMVPISRNMVKGDALNMTIKLPDQNVTSYRVSACPVLLGVRDFSPCLNGQGYEYLVLDQGSSVGLGKFRFDDERLGLIGWSTYEAGHVWSLGLDSVIRFNVNDVSAIDRLSLDLVPFGEQRISVELNGVVIYEGQHNSAGRLVLPVAGQLERENVLRLHHPDAKSPGEHDQRVLALALRELVLE</sequence>
<organism evidence="2 3">
    <name type="scientific">Aromatoleum evansii</name>
    <name type="common">Azoarcus evansii</name>
    <dbReference type="NCBI Taxonomy" id="59406"/>
    <lineage>
        <taxon>Bacteria</taxon>
        <taxon>Pseudomonadati</taxon>
        <taxon>Pseudomonadota</taxon>
        <taxon>Betaproteobacteria</taxon>
        <taxon>Rhodocyclales</taxon>
        <taxon>Rhodocyclaceae</taxon>
        <taxon>Aromatoleum</taxon>
    </lineage>
</organism>
<feature type="transmembrane region" description="Helical" evidence="1">
    <location>
        <begin position="259"/>
        <end position="282"/>
    </location>
</feature>
<dbReference type="EMBL" id="CP141259">
    <property type="protein sequence ID" value="WRL45689.1"/>
    <property type="molecule type" value="Genomic_DNA"/>
</dbReference>
<evidence type="ECO:0000313" key="2">
    <source>
        <dbReference type="EMBL" id="WRL45689.1"/>
    </source>
</evidence>
<feature type="transmembrane region" description="Helical" evidence="1">
    <location>
        <begin position="12"/>
        <end position="29"/>
    </location>
</feature>
<keyword evidence="3" id="KW-1185">Reference proteome</keyword>
<keyword evidence="1" id="KW-0812">Transmembrane</keyword>